<keyword evidence="6 10" id="KW-0418">Kinase</keyword>
<accession>A0AAE7NSG0</accession>
<keyword evidence="8" id="KW-0812">Transmembrane</keyword>
<gene>
    <name evidence="10" type="ORF">WN72_36115</name>
</gene>
<organism evidence="10 11">
    <name type="scientific">Bradyrhizobium arachidis</name>
    <dbReference type="NCBI Taxonomy" id="858423"/>
    <lineage>
        <taxon>Bacteria</taxon>
        <taxon>Pseudomonadati</taxon>
        <taxon>Pseudomonadota</taxon>
        <taxon>Alphaproteobacteria</taxon>
        <taxon>Hyphomicrobiales</taxon>
        <taxon>Nitrobacteraceae</taxon>
        <taxon>Bradyrhizobium</taxon>
    </lineage>
</organism>
<evidence type="ECO:0000256" key="5">
    <source>
        <dbReference type="ARBA" id="ARBA00022741"/>
    </source>
</evidence>
<evidence type="ECO:0000313" key="11">
    <source>
        <dbReference type="Proteomes" id="UP000594015"/>
    </source>
</evidence>
<keyword evidence="5" id="KW-0547">Nucleotide-binding</keyword>
<dbReference type="Gene3D" id="3.30.450.20">
    <property type="entry name" value="PAS domain"/>
    <property type="match status" value="1"/>
</dbReference>
<protein>
    <recommendedName>
        <fullName evidence="2">histidine kinase</fullName>
        <ecNumber evidence="2">2.7.13.3</ecNumber>
    </recommendedName>
</protein>
<dbReference type="EC" id="2.7.13.3" evidence="2"/>
<evidence type="ECO:0000256" key="1">
    <source>
        <dbReference type="ARBA" id="ARBA00000085"/>
    </source>
</evidence>
<evidence type="ECO:0000313" key="10">
    <source>
        <dbReference type="EMBL" id="QOZ71128.1"/>
    </source>
</evidence>
<sequence>MVVCAVLEMALQMQTGSAGYFVLLPGVFLSGLIFDRGSGIFAAAIAIGVVAYMSYAGATGLDYLAPNALFAITAAGAATVAEFQRAELKRVMQADKTKAVLLQELAHRTKNNLAVLSAMIRLEARNGGPEVAAALEATARRLHVMAEVYDHLSLKQDSRLVNMRYFLNNVVEKVFDSLASAGPIAFQVVCEEVYLPSQQALAVGIITNELVTNALKYAFPGDKPGQVAVTLSTSDGIELSICDNGVGLRGEADPGGLGSRIVLLLTQQLDGQLTYERLDIGLRVTLRAHPR</sequence>
<dbReference type="InterPro" id="IPR036890">
    <property type="entry name" value="HATPase_C_sf"/>
</dbReference>
<evidence type="ECO:0000256" key="8">
    <source>
        <dbReference type="SAM" id="Phobius"/>
    </source>
</evidence>
<dbReference type="Pfam" id="PF07568">
    <property type="entry name" value="HisKA_2"/>
    <property type="match status" value="1"/>
</dbReference>
<dbReference type="PANTHER" id="PTHR41523:SF8">
    <property type="entry name" value="ETHYLENE RESPONSE SENSOR PROTEIN"/>
    <property type="match status" value="1"/>
</dbReference>
<evidence type="ECO:0000256" key="6">
    <source>
        <dbReference type="ARBA" id="ARBA00022777"/>
    </source>
</evidence>
<evidence type="ECO:0000256" key="4">
    <source>
        <dbReference type="ARBA" id="ARBA00022679"/>
    </source>
</evidence>
<name>A0AAE7NSG0_9BRAD</name>
<evidence type="ECO:0000256" key="2">
    <source>
        <dbReference type="ARBA" id="ARBA00012438"/>
    </source>
</evidence>
<dbReference type="SMART" id="SM00387">
    <property type="entry name" value="HATPase_c"/>
    <property type="match status" value="1"/>
</dbReference>
<dbReference type="AlphaFoldDB" id="A0AAE7NSG0"/>
<comment type="catalytic activity">
    <reaction evidence="1">
        <text>ATP + protein L-histidine = ADP + protein N-phospho-L-histidine.</text>
        <dbReference type="EC" id="2.7.13.3"/>
    </reaction>
</comment>
<dbReference type="PANTHER" id="PTHR41523">
    <property type="entry name" value="TWO-COMPONENT SYSTEM SENSOR PROTEIN"/>
    <property type="match status" value="1"/>
</dbReference>
<dbReference type="GO" id="GO:0005524">
    <property type="term" value="F:ATP binding"/>
    <property type="evidence" value="ECO:0007669"/>
    <property type="project" value="UniProtKB-KW"/>
</dbReference>
<feature type="transmembrane region" description="Helical" evidence="8">
    <location>
        <begin position="17"/>
        <end position="34"/>
    </location>
</feature>
<dbReference type="KEGG" id="barh:WN72_36115"/>
<keyword evidence="4" id="KW-0808">Transferase</keyword>
<evidence type="ECO:0000259" key="9">
    <source>
        <dbReference type="SMART" id="SM00387"/>
    </source>
</evidence>
<dbReference type="InterPro" id="IPR003594">
    <property type="entry name" value="HATPase_dom"/>
</dbReference>
<dbReference type="Proteomes" id="UP000594015">
    <property type="component" value="Chromosome"/>
</dbReference>
<dbReference type="GO" id="GO:0004673">
    <property type="term" value="F:protein histidine kinase activity"/>
    <property type="evidence" value="ECO:0007669"/>
    <property type="project" value="UniProtKB-EC"/>
</dbReference>
<dbReference type="SUPFAM" id="SSF55874">
    <property type="entry name" value="ATPase domain of HSP90 chaperone/DNA topoisomerase II/histidine kinase"/>
    <property type="match status" value="1"/>
</dbReference>
<evidence type="ECO:0000256" key="3">
    <source>
        <dbReference type="ARBA" id="ARBA00022553"/>
    </source>
</evidence>
<keyword evidence="8" id="KW-0472">Membrane</keyword>
<reference evidence="10 11" key="1">
    <citation type="submission" date="2018-06" db="EMBL/GenBank/DDBJ databases">
        <title>Comparative genomics of Bradyrhizobium nodulating Arachidis hypogaea.</title>
        <authorList>
            <person name="Li Y."/>
        </authorList>
    </citation>
    <scope>NUCLEOTIDE SEQUENCE [LARGE SCALE GENOMIC DNA]</scope>
    <source>
        <strain evidence="10 11">CCBAU 051107</strain>
    </source>
</reference>
<evidence type="ECO:0000256" key="7">
    <source>
        <dbReference type="ARBA" id="ARBA00022840"/>
    </source>
</evidence>
<feature type="domain" description="Histidine kinase/HSP90-like ATPase" evidence="9">
    <location>
        <begin position="198"/>
        <end position="288"/>
    </location>
</feature>
<keyword evidence="7" id="KW-0067">ATP-binding</keyword>
<dbReference type="EMBL" id="CP030050">
    <property type="protein sequence ID" value="QOZ71128.1"/>
    <property type="molecule type" value="Genomic_DNA"/>
</dbReference>
<dbReference type="Pfam" id="PF02518">
    <property type="entry name" value="HATPase_c"/>
    <property type="match status" value="1"/>
</dbReference>
<proteinExistence type="predicted"/>
<keyword evidence="8" id="KW-1133">Transmembrane helix</keyword>
<dbReference type="InterPro" id="IPR011495">
    <property type="entry name" value="Sig_transdc_His_kin_sub2_dim/P"/>
</dbReference>
<dbReference type="Gene3D" id="3.30.565.10">
    <property type="entry name" value="Histidine kinase-like ATPase, C-terminal domain"/>
    <property type="match status" value="1"/>
</dbReference>
<feature type="transmembrane region" description="Helical" evidence="8">
    <location>
        <begin position="41"/>
        <end position="58"/>
    </location>
</feature>
<keyword evidence="3" id="KW-0597">Phosphoprotein</keyword>